<evidence type="ECO:0000256" key="3">
    <source>
        <dbReference type="ARBA" id="ARBA00022516"/>
    </source>
</evidence>
<keyword evidence="4 8" id="KW-0276">Fatty acid metabolism</keyword>
<evidence type="ECO:0000313" key="12">
    <source>
        <dbReference type="Proteomes" id="UP000032680"/>
    </source>
</evidence>
<keyword evidence="3 8" id="KW-0444">Lipid biosynthesis</keyword>
<keyword evidence="7 8" id="KW-0092">Biotin</keyword>
<dbReference type="AlphaFoldDB" id="A0A0D6PBA7"/>
<dbReference type="Proteomes" id="UP000032680">
    <property type="component" value="Unassembled WGS sequence"/>
</dbReference>
<dbReference type="NCBIfam" id="NF005457">
    <property type="entry name" value="PRK07051.1"/>
    <property type="match status" value="1"/>
</dbReference>
<comment type="pathway">
    <text evidence="2 8">Lipid metabolism; fatty acid biosynthesis.</text>
</comment>
<dbReference type="PRINTS" id="PR01071">
    <property type="entry name" value="ACOABIOTINCC"/>
</dbReference>
<dbReference type="Pfam" id="PF00364">
    <property type="entry name" value="Biotin_lipoyl"/>
    <property type="match status" value="1"/>
</dbReference>
<dbReference type="GO" id="GO:0003989">
    <property type="term" value="F:acetyl-CoA carboxylase activity"/>
    <property type="evidence" value="ECO:0007669"/>
    <property type="project" value="InterPro"/>
</dbReference>
<dbReference type="PROSITE" id="PS50968">
    <property type="entry name" value="BIOTINYL_LIPOYL"/>
    <property type="match status" value="1"/>
</dbReference>
<evidence type="ECO:0000256" key="5">
    <source>
        <dbReference type="ARBA" id="ARBA00023098"/>
    </source>
</evidence>
<dbReference type="OrthoDB" id="5297413at2"/>
<dbReference type="UniPathway" id="UPA00094"/>
<evidence type="ECO:0000259" key="10">
    <source>
        <dbReference type="PROSITE" id="PS50968"/>
    </source>
</evidence>
<comment type="function">
    <text evidence="1 8">This protein is a component of the acetyl coenzyme A carboxylase complex; first, biotin carboxylase catalyzes the carboxylation of the carrier protein and then the transcarboxylase transfers the carboxyl group to form malonyl-CoA.</text>
</comment>
<dbReference type="Gene3D" id="2.40.50.100">
    <property type="match status" value="1"/>
</dbReference>
<evidence type="ECO:0000256" key="2">
    <source>
        <dbReference type="ARBA" id="ARBA00005194"/>
    </source>
</evidence>
<evidence type="ECO:0000256" key="8">
    <source>
        <dbReference type="RuleBase" id="RU364072"/>
    </source>
</evidence>
<sequence length="80" mass="8663">MPITTVPAPIPGTFYRRPTPDEPPFKNDGDTVAAGETIGLIEVMKTFNAVTADAAGRIVRFLVENEDPVMAGEPLYEIET</sequence>
<reference evidence="11 12" key="1">
    <citation type="submission" date="2012-11" db="EMBL/GenBank/DDBJ databases">
        <title>Whole genome sequence of Acidisphaera rubrifaciens HS-AP3.</title>
        <authorList>
            <person name="Azuma Y."/>
            <person name="Higashiura N."/>
            <person name="Hirakawa H."/>
            <person name="Matsushita K."/>
        </authorList>
    </citation>
    <scope>NUCLEOTIDE SEQUENCE [LARGE SCALE GENOMIC DNA]</scope>
    <source>
        <strain evidence="11 12">HS-AP3</strain>
    </source>
</reference>
<dbReference type="RefSeq" id="WP_048863244.1">
    <property type="nucleotide sequence ID" value="NZ_BANB01000941.1"/>
</dbReference>
<proteinExistence type="predicted"/>
<dbReference type="GO" id="GO:0009317">
    <property type="term" value="C:acetyl-CoA carboxylase complex"/>
    <property type="evidence" value="ECO:0007669"/>
    <property type="project" value="InterPro"/>
</dbReference>
<comment type="caution">
    <text evidence="11">The sequence shown here is derived from an EMBL/GenBank/DDBJ whole genome shotgun (WGS) entry which is preliminary data.</text>
</comment>
<dbReference type="InterPro" id="IPR000089">
    <property type="entry name" value="Biotin_lipoyl"/>
</dbReference>
<keyword evidence="5 8" id="KW-0443">Lipid metabolism</keyword>
<dbReference type="PROSITE" id="PS00188">
    <property type="entry name" value="BIOTIN"/>
    <property type="match status" value="1"/>
</dbReference>
<evidence type="ECO:0000256" key="9">
    <source>
        <dbReference type="SAM" id="MobiDB-lite"/>
    </source>
</evidence>
<feature type="domain" description="Lipoyl-binding" evidence="10">
    <location>
        <begin position="1"/>
        <end position="79"/>
    </location>
</feature>
<dbReference type="InterPro" id="IPR001882">
    <property type="entry name" value="Biotin_BS"/>
</dbReference>
<keyword evidence="6 8" id="KW-0275">Fatty acid biosynthesis</keyword>
<dbReference type="SUPFAM" id="SSF51230">
    <property type="entry name" value="Single hybrid motif"/>
    <property type="match status" value="1"/>
</dbReference>
<protein>
    <recommendedName>
        <fullName evidence="8">Biotin carboxyl carrier protein of acetyl-CoA carboxylase</fullName>
    </recommendedName>
</protein>
<name>A0A0D6PBA7_9PROT</name>
<dbReference type="InterPro" id="IPR001249">
    <property type="entry name" value="AcCoA_biotinCC"/>
</dbReference>
<evidence type="ECO:0000313" key="11">
    <source>
        <dbReference type="EMBL" id="GAN78493.1"/>
    </source>
</evidence>
<feature type="compositionally biased region" description="Basic and acidic residues" evidence="9">
    <location>
        <begin position="18"/>
        <end position="29"/>
    </location>
</feature>
<evidence type="ECO:0000256" key="4">
    <source>
        <dbReference type="ARBA" id="ARBA00022832"/>
    </source>
</evidence>
<dbReference type="GO" id="GO:0006633">
    <property type="term" value="P:fatty acid biosynthetic process"/>
    <property type="evidence" value="ECO:0007669"/>
    <property type="project" value="UniProtKB-UniPathway"/>
</dbReference>
<evidence type="ECO:0000256" key="7">
    <source>
        <dbReference type="ARBA" id="ARBA00023267"/>
    </source>
</evidence>
<dbReference type="InterPro" id="IPR011053">
    <property type="entry name" value="Single_hybrid_motif"/>
</dbReference>
<dbReference type="EMBL" id="BANB01000941">
    <property type="protein sequence ID" value="GAN78493.1"/>
    <property type="molecule type" value="Genomic_DNA"/>
</dbReference>
<feature type="region of interest" description="Disordered" evidence="9">
    <location>
        <begin position="1"/>
        <end position="30"/>
    </location>
</feature>
<keyword evidence="12" id="KW-1185">Reference proteome</keyword>
<gene>
    <name evidence="11" type="ORF">Asru_0944_02</name>
</gene>
<evidence type="ECO:0000256" key="6">
    <source>
        <dbReference type="ARBA" id="ARBA00023160"/>
    </source>
</evidence>
<accession>A0A0D6PBA7</accession>
<dbReference type="CDD" id="cd06850">
    <property type="entry name" value="biotinyl_domain"/>
    <property type="match status" value="1"/>
</dbReference>
<organism evidence="11 12">
    <name type="scientific">Acidisphaera rubrifaciens HS-AP3</name>
    <dbReference type="NCBI Taxonomy" id="1231350"/>
    <lineage>
        <taxon>Bacteria</taxon>
        <taxon>Pseudomonadati</taxon>
        <taxon>Pseudomonadota</taxon>
        <taxon>Alphaproteobacteria</taxon>
        <taxon>Acetobacterales</taxon>
        <taxon>Acetobacteraceae</taxon>
        <taxon>Acidisphaera</taxon>
    </lineage>
</organism>
<evidence type="ECO:0000256" key="1">
    <source>
        <dbReference type="ARBA" id="ARBA00003761"/>
    </source>
</evidence>